<protein>
    <submittedName>
        <fullName evidence="1">Uncharacterized protein</fullName>
    </submittedName>
</protein>
<dbReference type="GO" id="GO:0071230">
    <property type="term" value="P:cellular response to amino acid stimulus"/>
    <property type="evidence" value="ECO:0007669"/>
    <property type="project" value="TreeGrafter"/>
</dbReference>
<dbReference type="GO" id="GO:0010506">
    <property type="term" value="P:regulation of autophagy"/>
    <property type="evidence" value="ECO:0007669"/>
    <property type="project" value="TreeGrafter"/>
</dbReference>
<dbReference type="GO" id="GO:0030307">
    <property type="term" value="P:positive regulation of cell growth"/>
    <property type="evidence" value="ECO:0007669"/>
    <property type="project" value="TreeGrafter"/>
</dbReference>
<dbReference type="GO" id="GO:0005737">
    <property type="term" value="C:cytoplasm"/>
    <property type="evidence" value="ECO:0007669"/>
    <property type="project" value="TreeGrafter"/>
</dbReference>
<evidence type="ECO:0000313" key="2">
    <source>
        <dbReference type="Proteomes" id="UP000054477"/>
    </source>
</evidence>
<evidence type="ECO:0000313" key="1">
    <source>
        <dbReference type="EMBL" id="KIJ93124.1"/>
    </source>
</evidence>
<proteinExistence type="predicted"/>
<reference evidence="2" key="2">
    <citation type="submission" date="2015-01" db="EMBL/GenBank/DDBJ databases">
        <title>Evolutionary Origins and Diversification of the Mycorrhizal Mutualists.</title>
        <authorList>
            <consortium name="DOE Joint Genome Institute"/>
            <consortium name="Mycorrhizal Genomics Consortium"/>
            <person name="Kohler A."/>
            <person name="Kuo A."/>
            <person name="Nagy L.G."/>
            <person name="Floudas D."/>
            <person name="Copeland A."/>
            <person name="Barry K.W."/>
            <person name="Cichocki N."/>
            <person name="Veneault-Fourrey C."/>
            <person name="LaButti K."/>
            <person name="Lindquist E.A."/>
            <person name="Lipzen A."/>
            <person name="Lundell T."/>
            <person name="Morin E."/>
            <person name="Murat C."/>
            <person name="Riley R."/>
            <person name="Ohm R."/>
            <person name="Sun H."/>
            <person name="Tunlid A."/>
            <person name="Henrissat B."/>
            <person name="Grigoriev I.V."/>
            <person name="Hibbett D.S."/>
            <person name="Martin F."/>
        </authorList>
    </citation>
    <scope>NUCLEOTIDE SEQUENCE [LARGE SCALE GENOMIC DNA]</scope>
    <source>
        <strain evidence="2">LaAM-08-1</strain>
    </source>
</reference>
<dbReference type="GO" id="GO:0031929">
    <property type="term" value="P:TOR signaling"/>
    <property type="evidence" value="ECO:0007669"/>
    <property type="project" value="InterPro"/>
</dbReference>
<dbReference type="GO" id="GO:0031931">
    <property type="term" value="C:TORC1 complex"/>
    <property type="evidence" value="ECO:0007669"/>
    <property type="project" value="InterPro"/>
</dbReference>
<keyword evidence="2" id="KW-1185">Reference proteome</keyword>
<name>A0A0C9WIK9_9AGAR</name>
<dbReference type="STRING" id="1095629.A0A0C9WIK9"/>
<gene>
    <name evidence="1" type="ORF">K443DRAFT_13091</name>
</gene>
<dbReference type="HOGENOM" id="CLU_797093_0_0_1"/>
<dbReference type="GO" id="GO:0030674">
    <property type="term" value="F:protein-macromolecule adaptor activity"/>
    <property type="evidence" value="ECO:0007669"/>
    <property type="project" value="TreeGrafter"/>
</dbReference>
<sequence>MFAKRKDHEVNVTQGGYPDGDQPEISSLKLACGANEQLPSCPELPADVFTSWLTSSIDIALGYFIMNHQLPNNITADIVLQLLGDLKDRRIPLGELNGVFTATAITDTMAWTTFSRDIFTKLYRCDLLIASLFRNSLLAERIMKNYHLTPHTFPPLPSTNARPLWALWDLAVDACLRQLPDLLSMSDSNVAKPNGSSLSTVGTRPGPIGQTQILCQSSHRIRSLDLQRRLGFDQTWAPFLPSPNDRYPTLHLRKWNQLCDGTLNEYRKTSAISPAYRNSQRTIVQPLDKPTPLPAFNISTGLTCRPRSLTSSFIPRSSSVAFHPTEMLYGLREPGGTVRIMGCKTALA</sequence>
<dbReference type="PANTHER" id="PTHR12848">
    <property type="entry name" value="REGULATORY-ASSOCIATED PROTEIN OF MTOR"/>
    <property type="match status" value="1"/>
</dbReference>
<organism evidence="1 2">
    <name type="scientific">Laccaria amethystina LaAM-08-1</name>
    <dbReference type="NCBI Taxonomy" id="1095629"/>
    <lineage>
        <taxon>Eukaryota</taxon>
        <taxon>Fungi</taxon>
        <taxon>Dikarya</taxon>
        <taxon>Basidiomycota</taxon>
        <taxon>Agaricomycotina</taxon>
        <taxon>Agaricomycetes</taxon>
        <taxon>Agaricomycetidae</taxon>
        <taxon>Agaricales</taxon>
        <taxon>Agaricineae</taxon>
        <taxon>Hydnangiaceae</taxon>
        <taxon>Laccaria</taxon>
    </lineage>
</organism>
<dbReference type="EMBL" id="KN838863">
    <property type="protein sequence ID" value="KIJ93124.1"/>
    <property type="molecule type" value="Genomic_DNA"/>
</dbReference>
<dbReference type="OrthoDB" id="3111657at2759"/>
<dbReference type="PANTHER" id="PTHR12848:SF16">
    <property type="entry name" value="REGULATORY-ASSOCIATED PROTEIN OF MTOR"/>
    <property type="match status" value="1"/>
</dbReference>
<dbReference type="Proteomes" id="UP000054477">
    <property type="component" value="Unassembled WGS sequence"/>
</dbReference>
<dbReference type="InterPro" id="IPR004083">
    <property type="entry name" value="Raptor"/>
</dbReference>
<dbReference type="AlphaFoldDB" id="A0A0C9WIK9"/>
<accession>A0A0C9WIK9</accession>
<reference evidence="1 2" key="1">
    <citation type="submission" date="2014-04" db="EMBL/GenBank/DDBJ databases">
        <authorList>
            <consortium name="DOE Joint Genome Institute"/>
            <person name="Kuo A."/>
            <person name="Kohler A."/>
            <person name="Nagy L.G."/>
            <person name="Floudas D."/>
            <person name="Copeland A."/>
            <person name="Barry K.W."/>
            <person name="Cichocki N."/>
            <person name="Veneault-Fourrey C."/>
            <person name="LaButti K."/>
            <person name="Lindquist E.A."/>
            <person name="Lipzen A."/>
            <person name="Lundell T."/>
            <person name="Morin E."/>
            <person name="Murat C."/>
            <person name="Sun H."/>
            <person name="Tunlid A."/>
            <person name="Henrissat B."/>
            <person name="Grigoriev I.V."/>
            <person name="Hibbett D.S."/>
            <person name="Martin F."/>
            <person name="Nordberg H.P."/>
            <person name="Cantor M.N."/>
            <person name="Hua S.X."/>
        </authorList>
    </citation>
    <scope>NUCLEOTIDE SEQUENCE [LARGE SCALE GENOMIC DNA]</scope>
    <source>
        <strain evidence="1 2">LaAM-08-1</strain>
    </source>
</reference>
<dbReference type="PRINTS" id="PR01547">
    <property type="entry name" value="YEAST176DUF"/>
</dbReference>
<dbReference type="GO" id="GO:0009267">
    <property type="term" value="P:cellular response to starvation"/>
    <property type="evidence" value="ECO:0007669"/>
    <property type="project" value="TreeGrafter"/>
</dbReference>